<keyword evidence="3" id="KW-1185">Reference proteome</keyword>
<evidence type="ECO:0000256" key="1">
    <source>
        <dbReference type="SAM" id="MobiDB-lite"/>
    </source>
</evidence>
<evidence type="ECO:0000313" key="3">
    <source>
        <dbReference type="Proteomes" id="UP001446871"/>
    </source>
</evidence>
<comment type="caution">
    <text evidence="2">The sequence shown here is derived from an EMBL/GenBank/DDBJ whole genome shotgun (WGS) entry which is preliminary data.</text>
</comment>
<name>A0ABR1VQP4_9PEZI</name>
<accession>A0ABR1VQP4</accession>
<feature type="region of interest" description="Disordered" evidence="1">
    <location>
        <begin position="92"/>
        <end position="121"/>
    </location>
</feature>
<feature type="compositionally biased region" description="Polar residues" evidence="1">
    <location>
        <begin position="92"/>
        <end position="106"/>
    </location>
</feature>
<evidence type="ECO:0000313" key="2">
    <source>
        <dbReference type="EMBL" id="KAK8072229.1"/>
    </source>
</evidence>
<reference evidence="2 3" key="1">
    <citation type="submission" date="2023-01" db="EMBL/GenBank/DDBJ databases">
        <title>Analysis of 21 Apiospora genomes using comparative genomics revels a genus with tremendous synthesis potential of carbohydrate active enzymes and secondary metabolites.</title>
        <authorList>
            <person name="Sorensen T."/>
        </authorList>
    </citation>
    <scope>NUCLEOTIDE SEQUENCE [LARGE SCALE GENOMIC DNA]</scope>
    <source>
        <strain evidence="2 3">CBS 83171</strain>
    </source>
</reference>
<sequence>MATFASNGNFATSVMNTAFSLASTSSSSTQNFGLARPSYYHNPLFQQGTEDFDDDEFDVDFQDDFTIISNKDETLDSVDSLAQSLSSLHISTQRSSGDCSSKTTPKSILKKPAGTNDHNKPKKAVVWHTELAHDITNGEPVPQTQLPRELWYPMQVFKADNETKKEILDLIRGSDMNANGWVDISDSNNL</sequence>
<gene>
    <name evidence="2" type="ORF">PG996_005577</name>
</gene>
<protein>
    <submittedName>
        <fullName evidence="2">Uncharacterized protein</fullName>
    </submittedName>
</protein>
<dbReference type="EMBL" id="JAQQWM010000003">
    <property type="protein sequence ID" value="KAK8072229.1"/>
    <property type="molecule type" value="Genomic_DNA"/>
</dbReference>
<organism evidence="2 3">
    <name type="scientific">Apiospora saccharicola</name>
    <dbReference type="NCBI Taxonomy" id="335842"/>
    <lineage>
        <taxon>Eukaryota</taxon>
        <taxon>Fungi</taxon>
        <taxon>Dikarya</taxon>
        <taxon>Ascomycota</taxon>
        <taxon>Pezizomycotina</taxon>
        <taxon>Sordariomycetes</taxon>
        <taxon>Xylariomycetidae</taxon>
        <taxon>Amphisphaeriales</taxon>
        <taxon>Apiosporaceae</taxon>
        <taxon>Apiospora</taxon>
    </lineage>
</organism>
<proteinExistence type="predicted"/>
<dbReference type="Proteomes" id="UP001446871">
    <property type="component" value="Unassembled WGS sequence"/>
</dbReference>